<dbReference type="EMBL" id="MEUT01000029">
    <property type="protein sequence ID" value="OGC51110.1"/>
    <property type="molecule type" value="Genomic_DNA"/>
</dbReference>
<proteinExistence type="predicted"/>
<dbReference type="Proteomes" id="UP000177371">
    <property type="component" value="Unassembled WGS sequence"/>
</dbReference>
<comment type="caution">
    <text evidence="1">The sequence shown here is derived from an EMBL/GenBank/DDBJ whole genome shotgun (WGS) entry which is preliminary data.</text>
</comment>
<gene>
    <name evidence="1" type="ORF">A2W32_00495</name>
</gene>
<accession>A0A1F4V208</accession>
<dbReference type="InterPro" id="IPR043731">
    <property type="entry name" value="DUF5674"/>
</dbReference>
<name>A0A1F4V208_UNCKA</name>
<dbReference type="AlphaFoldDB" id="A0A1F4V208"/>
<reference evidence="1 2" key="1">
    <citation type="journal article" date="2016" name="Nat. Commun.">
        <title>Thousands of microbial genomes shed light on interconnected biogeochemical processes in an aquifer system.</title>
        <authorList>
            <person name="Anantharaman K."/>
            <person name="Brown C.T."/>
            <person name="Hug L.A."/>
            <person name="Sharon I."/>
            <person name="Castelle C.J."/>
            <person name="Probst A.J."/>
            <person name="Thomas B.C."/>
            <person name="Singh A."/>
            <person name="Wilkins M.J."/>
            <person name="Karaoz U."/>
            <person name="Brodie E.L."/>
            <person name="Williams K.H."/>
            <person name="Hubbard S.S."/>
            <person name="Banfield J.F."/>
        </authorList>
    </citation>
    <scope>NUCLEOTIDE SEQUENCE [LARGE SCALE GENOMIC DNA]</scope>
</reference>
<evidence type="ECO:0000313" key="2">
    <source>
        <dbReference type="Proteomes" id="UP000177371"/>
    </source>
</evidence>
<evidence type="ECO:0000313" key="1">
    <source>
        <dbReference type="EMBL" id="OGC51110.1"/>
    </source>
</evidence>
<protein>
    <submittedName>
        <fullName evidence="1">Uncharacterized protein</fullName>
    </submittedName>
</protein>
<dbReference type="Pfam" id="PF18924">
    <property type="entry name" value="DUF5674"/>
    <property type="match status" value="1"/>
</dbReference>
<organism evidence="1 2">
    <name type="scientific">candidate division WWE3 bacterium RBG_16_37_10</name>
    <dbReference type="NCBI Taxonomy" id="1802610"/>
    <lineage>
        <taxon>Bacteria</taxon>
        <taxon>Katanobacteria</taxon>
    </lineage>
</organism>
<dbReference type="STRING" id="1802610.A2W32_00495"/>
<sequence>MIIIFNNKTSNDQITEITKIYPGYTKVVVDIKRNVLAAGGEYHIDCEQVLLADGSVQSDLWGGGFRFESKEVDFMGLTNYKANINHFSYEITQSEIREQVEKIIRKVFGNE</sequence>